<dbReference type="RefSeq" id="WP_209375885.1">
    <property type="nucleotide sequence ID" value="NZ_JAGIZA010000014.1"/>
</dbReference>
<protein>
    <submittedName>
        <fullName evidence="6">TetR/AcrR family transcriptional regulator</fullName>
    </submittedName>
</protein>
<gene>
    <name evidence="6" type="ORF">J5Y10_20065</name>
</gene>
<dbReference type="InterPro" id="IPR001647">
    <property type="entry name" value="HTH_TetR"/>
</dbReference>
<dbReference type="Gene3D" id="1.10.357.10">
    <property type="entry name" value="Tetracycline Repressor, domain 2"/>
    <property type="match status" value="1"/>
</dbReference>
<evidence type="ECO:0000259" key="5">
    <source>
        <dbReference type="PROSITE" id="PS50977"/>
    </source>
</evidence>
<dbReference type="InterPro" id="IPR009057">
    <property type="entry name" value="Homeodomain-like_sf"/>
</dbReference>
<dbReference type="SUPFAM" id="SSF46689">
    <property type="entry name" value="Homeodomain-like"/>
    <property type="match status" value="1"/>
</dbReference>
<keyword evidence="1" id="KW-0805">Transcription regulation</keyword>
<keyword evidence="2 4" id="KW-0238">DNA-binding</keyword>
<reference evidence="6" key="1">
    <citation type="submission" date="2021-03" db="EMBL/GenBank/DDBJ databases">
        <authorList>
            <person name="So Y."/>
        </authorList>
    </citation>
    <scope>NUCLEOTIDE SEQUENCE</scope>
    <source>
        <strain evidence="6">SG15</strain>
    </source>
</reference>
<evidence type="ECO:0000313" key="6">
    <source>
        <dbReference type="EMBL" id="MBP0495089.1"/>
    </source>
</evidence>
<dbReference type="GO" id="GO:0000976">
    <property type="term" value="F:transcription cis-regulatory region binding"/>
    <property type="evidence" value="ECO:0007669"/>
    <property type="project" value="TreeGrafter"/>
</dbReference>
<feature type="domain" description="HTH tetR-type" evidence="5">
    <location>
        <begin position="15"/>
        <end position="74"/>
    </location>
</feature>
<name>A0A940S7I5_9PROT</name>
<evidence type="ECO:0000313" key="7">
    <source>
        <dbReference type="Proteomes" id="UP000677537"/>
    </source>
</evidence>
<evidence type="ECO:0000256" key="3">
    <source>
        <dbReference type="ARBA" id="ARBA00023163"/>
    </source>
</evidence>
<organism evidence="6 7">
    <name type="scientific">Roseomonas indoligenes</name>
    <dbReference type="NCBI Taxonomy" id="2820811"/>
    <lineage>
        <taxon>Bacteria</taxon>
        <taxon>Pseudomonadati</taxon>
        <taxon>Pseudomonadota</taxon>
        <taxon>Alphaproteobacteria</taxon>
        <taxon>Acetobacterales</taxon>
        <taxon>Roseomonadaceae</taxon>
        <taxon>Roseomonas</taxon>
    </lineage>
</organism>
<evidence type="ECO:0000256" key="2">
    <source>
        <dbReference type="ARBA" id="ARBA00023125"/>
    </source>
</evidence>
<dbReference type="GO" id="GO:0003700">
    <property type="term" value="F:DNA-binding transcription factor activity"/>
    <property type="evidence" value="ECO:0007669"/>
    <property type="project" value="TreeGrafter"/>
</dbReference>
<dbReference type="EMBL" id="JAGIZA010000014">
    <property type="protein sequence ID" value="MBP0495089.1"/>
    <property type="molecule type" value="Genomic_DNA"/>
</dbReference>
<sequence length="211" mass="21742">MTANKSSPSNTPRGDATRQRVLEAAERLMREGSAEFSMRDLAAAAGVSFATPFNQFGSKAAIMQALSAQRIDAMAARLAAAAPAGDASDRVLAAVDIAVAVMLEQPAVSRAVMGSLGTQGPEPGQVSARSRALWALALGKGEGLAPALADLACRTLPDQLAIAFRGVLSFWTAGEIGDEALAPRARAGAATALLGFVEDGRRDGLIRLLRA</sequence>
<accession>A0A940S7I5</accession>
<feature type="DNA-binding region" description="H-T-H motif" evidence="4">
    <location>
        <begin position="37"/>
        <end position="56"/>
    </location>
</feature>
<dbReference type="InterPro" id="IPR050109">
    <property type="entry name" value="HTH-type_TetR-like_transc_reg"/>
</dbReference>
<dbReference type="Pfam" id="PF00440">
    <property type="entry name" value="TetR_N"/>
    <property type="match status" value="1"/>
</dbReference>
<keyword evidence="7" id="KW-1185">Reference proteome</keyword>
<comment type="caution">
    <text evidence="6">The sequence shown here is derived from an EMBL/GenBank/DDBJ whole genome shotgun (WGS) entry which is preliminary data.</text>
</comment>
<evidence type="ECO:0000256" key="1">
    <source>
        <dbReference type="ARBA" id="ARBA00023015"/>
    </source>
</evidence>
<evidence type="ECO:0000256" key="4">
    <source>
        <dbReference type="PROSITE-ProRule" id="PRU00335"/>
    </source>
</evidence>
<proteinExistence type="predicted"/>
<dbReference type="PANTHER" id="PTHR30055:SF234">
    <property type="entry name" value="HTH-TYPE TRANSCRIPTIONAL REGULATOR BETI"/>
    <property type="match status" value="1"/>
</dbReference>
<keyword evidence="3" id="KW-0804">Transcription</keyword>
<dbReference type="PANTHER" id="PTHR30055">
    <property type="entry name" value="HTH-TYPE TRANSCRIPTIONAL REGULATOR RUTR"/>
    <property type="match status" value="1"/>
</dbReference>
<dbReference type="PROSITE" id="PS50977">
    <property type="entry name" value="HTH_TETR_2"/>
    <property type="match status" value="1"/>
</dbReference>
<dbReference type="Proteomes" id="UP000677537">
    <property type="component" value="Unassembled WGS sequence"/>
</dbReference>
<dbReference type="AlphaFoldDB" id="A0A940S7I5"/>